<comment type="caution">
    <text evidence="1">The sequence shown here is derived from an EMBL/GenBank/DDBJ whole genome shotgun (WGS) entry which is preliminary data.</text>
</comment>
<evidence type="ECO:0000313" key="1">
    <source>
        <dbReference type="EMBL" id="HIH07827.1"/>
    </source>
</evidence>
<dbReference type="AlphaFoldDB" id="A0A7J4IVT5"/>
<accession>A0A7J4IVT5</accession>
<dbReference type="Proteomes" id="UP000577419">
    <property type="component" value="Unassembled WGS sequence"/>
</dbReference>
<name>A0A7J4IVT5_9ARCH</name>
<organism evidence="1 3">
    <name type="scientific">Candidatus Iainarchaeum sp</name>
    <dbReference type="NCBI Taxonomy" id="3101447"/>
    <lineage>
        <taxon>Archaea</taxon>
        <taxon>Candidatus Iainarchaeota</taxon>
        <taxon>Candidatus Iainarchaeia</taxon>
        <taxon>Candidatus Iainarchaeales</taxon>
        <taxon>Candidatus Iainarchaeaceae</taxon>
        <taxon>Candidatus Iainarchaeum</taxon>
    </lineage>
</organism>
<reference evidence="1" key="1">
    <citation type="journal article" date="2020" name="bioRxiv">
        <title>A rank-normalized archaeal taxonomy based on genome phylogeny resolves widespread incomplete and uneven classifications.</title>
        <authorList>
            <person name="Rinke C."/>
            <person name="Chuvochina M."/>
            <person name="Mussig A.J."/>
            <person name="Chaumeil P.-A."/>
            <person name="Waite D.W."/>
            <person name="Whitman W.B."/>
            <person name="Parks D.H."/>
            <person name="Hugenholtz P."/>
        </authorList>
    </citation>
    <scope>NUCLEOTIDE SEQUENCE</scope>
    <source>
        <strain evidence="1">UBA10011</strain>
    </source>
</reference>
<evidence type="ECO:0000313" key="3">
    <source>
        <dbReference type="Proteomes" id="UP000577419"/>
    </source>
</evidence>
<sequence>MKFSVNSSSNISSIPADAGEIHFSRPVKKSIVEKLLKKCRIKKVSFSSSTAKRISSKVKKLLQEKKVELIEEKNSGRPLSTDPKKISEIVELHRDFRPYREIEKTLGIPKSTAHYLIKYADRNKVKQGKQVVYL</sequence>
<dbReference type="Gene3D" id="1.10.10.10">
    <property type="entry name" value="Winged helix-like DNA-binding domain superfamily/Winged helix DNA-binding domain"/>
    <property type="match status" value="1"/>
</dbReference>
<dbReference type="EMBL" id="DUFG01000004">
    <property type="protein sequence ID" value="HIH07827.1"/>
    <property type="molecule type" value="Genomic_DNA"/>
</dbReference>
<reference evidence="2" key="2">
    <citation type="submission" date="2021-03" db="EMBL/GenBank/DDBJ databases">
        <authorList>
            <person name="Jaffe A."/>
        </authorList>
    </citation>
    <scope>NUCLEOTIDE SEQUENCE</scope>
    <source>
        <strain evidence="2">RIFCSPHIGHO2_01_FULL_GW2011_AR10_43_9</strain>
    </source>
</reference>
<dbReference type="Proteomes" id="UP000683213">
    <property type="component" value="Unassembled WGS sequence"/>
</dbReference>
<proteinExistence type="predicted"/>
<dbReference type="InterPro" id="IPR036388">
    <property type="entry name" value="WH-like_DNA-bd_sf"/>
</dbReference>
<protein>
    <submittedName>
        <fullName evidence="1">Uncharacterized protein</fullName>
    </submittedName>
</protein>
<dbReference type="EMBL" id="JAGVWF010000035">
    <property type="protein sequence ID" value="MBS3059289.1"/>
    <property type="molecule type" value="Genomic_DNA"/>
</dbReference>
<evidence type="ECO:0000313" key="2">
    <source>
        <dbReference type="EMBL" id="MBS3059289.1"/>
    </source>
</evidence>
<gene>
    <name evidence="1" type="ORF">HA237_00485</name>
    <name evidence="2" type="ORF">J4224_02580</name>
</gene>
<reference evidence="2" key="3">
    <citation type="submission" date="2021-05" db="EMBL/GenBank/DDBJ databases">
        <title>Protein family content uncovers lineage relationships and bacterial pathway maintenance mechanisms in DPANN archaea.</title>
        <authorList>
            <person name="Castelle C.J."/>
            <person name="Meheust R."/>
            <person name="Jaffe A.L."/>
            <person name="Seitz K."/>
            <person name="Gong X."/>
            <person name="Baker B.J."/>
            <person name="Banfield J.F."/>
        </authorList>
    </citation>
    <scope>NUCLEOTIDE SEQUENCE</scope>
    <source>
        <strain evidence="2">RIFCSPHIGHO2_01_FULL_GW2011_AR10_43_9</strain>
    </source>
</reference>